<sequence length="603" mass="66524">MSAAASPPYDLNSFKFDPIKESIVSREMTRRYMMDMITYADTDVVVVGAGSAGLSCAYELSKNPSVQVAIIEQSVSPGGGAWLGGQLFSSMVVRKPAHLFLDELNIEYDEQDNYVVIKHAALFTSTIMSKLLARPNVKLFNAVAAEDLIVKGGRVGGVVTNWALVSMNHDTQSCMDPNVMEAKVVVSSCGHDGPFGATGVKRLRSIGMIESVPGMKALDMNAAEDAIVRLTREIVPGMIVTGMEVAEIDGSPRMGPTFGAMMISGQKAAHLALKSLGLANAVDGTYVGSTHPELILASADAVETVDAMEELFVAVLSMLLLVALIPLYLWKRRQSSQSPDHTEEEVQVPQREAVVRATGTRRMRRRPASAASTSSAPLEEEIVDGSDDEAAEGDYYNTKASKKKEKKRQEREAQRQAEEASRESRHTKQDRYAEMRRRKDEEREALERQQEEEALAQKAKEEEAAALEFEKWKGDFSVDAEGTTENEVQDGSQGLLFDFVEYIKKHKCIPLEDLAAEFKLRTQDCINRINSLENMGRLSGVMDDRGKYIYISLEEMQAVADYIKRQGRVSISHLASKSNQFIDLEPKAQFVEEISSVEEITAA</sequence>
<name>A0ACB7XWI9_9ERIC</name>
<accession>A0ACB7XWI9</accession>
<dbReference type="Proteomes" id="UP000828048">
    <property type="component" value="Chromosome 1"/>
</dbReference>
<proteinExistence type="predicted"/>
<organism evidence="1 2">
    <name type="scientific">Vaccinium darrowii</name>
    <dbReference type="NCBI Taxonomy" id="229202"/>
    <lineage>
        <taxon>Eukaryota</taxon>
        <taxon>Viridiplantae</taxon>
        <taxon>Streptophyta</taxon>
        <taxon>Embryophyta</taxon>
        <taxon>Tracheophyta</taxon>
        <taxon>Spermatophyta</taxon>
        <taxon>Magnoliopsida</taxon>
        <taxon>eudicotyledons</taxon>
        <taxon>Gunneridae</taxon>
        <taxon>Pentapetalae</taxon>
        <taxon>asterids</taxon>
        <taxon>Ericales</taxon>
        <taxon>Ericaceae</taxon>
        <taxon>Vaccinioideae</taxon>
        <taxon>Vaccinieae</taxon>
        <taxon>Vaccinium</taxon>
    </lineage>
</organism>
<keyword evidence="2" id="KW-1185">Reference proteome</keyword>
<evidence type="ECO:0000313" key="2">
    <source>
        <dbReference type="Proteomes" id="UP000828048"/>
    </source>
</evidence>
<protein>
    <submittedName>
        <fullName evidence="1">Uncharacterized protein</fullName>
    </submittedName>
</protein>
<gene>
    <name evidence="1" type="ORF">Vadar_032823</name>
</gene>
<evidence type="ECO:0000313" key="1">
    <source>
        <dbReference type="EMBL" id="KAH7844900.1"/>
    </source>
</evidence>
<dbReference type="EMBL" id="CM037151">
    <property type="protein sequence ID" value="KAH7844900.1"/>
    <property type="molecule type" value="Genomic_DNA"/>
</dbReference>
<comment type="caution">
    <text evidence="1">The sequence shown here is derived from an EMBL/GenBank/DDBJ whole genome shotgun (WGS) entry which is preliminary data.</text>
</comment>
<reference evidence="1 2" key="1">
    <citation type="journal article" date="2021" name="Hortic Res">
        <title>High-quality reference genome and annotation aids understanding of berry development for evergreen blueberry (Vaccinium darrowii).</title>
        <authorList>
            <person name="Yu J."/>
            <person name="Hulse-Kemp A.M."/>
            <person name="Babiker E."/>
            <person name="Staton M."/>
        </authorList>
    </citation>
    <scope>NUCLEOTIDE SEQUENCE [LARGE SCALE GENOMIC DNA]</scope>
    <source>
        <strain evidence="2">cv. NJ 8807/NJ 8810</strain>
        <tissue evidence="1">Young leaf</tissue>
    </source>
</reference>